<sequence>MIAKKLGLDELVMGTVVRSEEINNKPRQKEIGGVL</sequence>
<protein>
    <submittedName>
        <fullName evidence="1">Uncharacterized protein</fullName>
    </submittedName>
</protein>
<name>A0A4R3L720_9BACL</name>
<dbReference type="Proteomes" id="UP000294937">
    <property type="component" value="Unassembled WGS sequence"/>
</dbReference>
<organism evidence="1 2">
    <name type="scientific">Hazenella coriacea</name>
    <dbReference type="NCBI Taxonomy" id="1179467"/>
    <lineage>
        <taxon>Bacteria</taxon>
        <taxon>Bacillati</taxon>
        <taxon>Bacillota</taxon>
        <taxon>Bacilli</taxon>
        <taxon>Bacillales</taxon>
        <taxon>Thermoactinomycetaceae</taxon>
        <taxon>Hazenella</taxon>
    </lineage>
</organism>
<gene>
    <name evidence="1" type="ORF">EDD58_103137</name>
</gene>
<reference evidence="1 2" key="1">
    <citation type="submission" date="2019-03" db="EMBL/GenBank/DDBJ databases">
        <title>Genomic Encyclopedia of Type Strains, Phase IV (KMG-IV): sequencing the most valuable type-strain genomes for metagenomic binning, comparative biology and taxonomic classification.</title>
        <authorList>
            <person name="Goeker M."/>
        </authorList>
    </citation>
    <scope>NUCLEOTIDE SEQUENCE [LARGE SCALE GENOMIC DNA]</scope>
    <source>
        <strain evidence="1 2">DSM 45707</strain>
    </source>
</reference>
<dbReference type="AlphaFoldDB" id="A0A4R3L720"/>
<keyword evidence="2" id="KW-1185">Reference proteome</keyword>
<evidence type="ECO:0000313" key="2">
    <source>
        <dbReference type="Proteomes" id="UP000294937"/>
    </source>
</evidence>
<evidence type="ECO:0000313" key="1">
    <source>
        <dbReference type="EMBL" id="TCS94720.1"/>
    </source>
</evidence>
<dbReference type="EMBL" id="SMAG01000003">
    <property type="protein sequence ID" value="TCS94720.1"/>
    <property type="molecule type" value="Genomic_DNA"/>
</dbReference>
<comment type="caution">
    <text evidence="1">The sequence shown here is derived from an EMBL/GenBank/DDBJ whole genome shotgun (WGS) entry which is preliminary data.</text>
</comment>
<accession>A0A4R3L720</accession>
<proteinExistence type="predicted"/>